<evidence type="ECO:0000313" key="3">
    <source>
        <dbReference type="EMBL" id="MDT2253884.1"/>
    </source>
</evidence>
<dbReference type="PANTHER" id="PTHR45527">
    <property type="entry name" value="NONRIBOSOMAL PEPTIDE SYNTHETASE"/>
    <property type="match status" value="1"/>
</dbReference>
<name>A0AAP5JXI0_9BACL</name>
<comment type="caution">
    <text evidence="3">The sequence shown here is derived from an EMBL/GenBank/DDBJ whole genome shotgun (WGS) entry which is preliminary data.</text>
</comment>
<dbReference type="PANTHER" id="PTHR45527:SF1">
    <property type="entry name" value="FATTY ACID SYNTHASE"/>
    <property type="match status" value="1"/>
</dbReference>
<gene>
    <name evidence="3" type="ORF">P7H09_22370</name>
</gene>
<dbReference type="RefSeq" id="WP_036654122.1">
    <property type="nucleotide sequence ID" value="NZ_CBCRXL010000110.1"/>
</dbReference>
<evidence type="ECO:0000256" key="1">
    <source>
        <dbReference type="ARBA" id="ARBA00022737"/>
    </source>
</evidence>
<feature type="domain" description="AMP-dependent synthetase/ligase" evidence="2">
    <location>
        <begin position="28"/>
        <end position="132"/>
    </location>
</feature>
<organism evidence="3 4">
    <name type="scientific">Paenibacillus larvae</name>
    <dbReference type="NCBI Taxonomy" id="1464"/>
    <lineage>
        <taxon>Bacteria</taxon>
        <taxon>Bacillati</taxon>
        <taxon>Bacillota</taxon>
        <taxon>Bacilli</taxon>
        <taxon>Bacillales</taxon>
        <taxon>Paenibacillaceae</taxon>
        <taxon>Paenibacillus</taxon>
    </lineage>
</organism>
<dbReference type="GO" id="GO:0043041">
    <property type="term" value="P:amino acid activation for nonribosomal peptide biosynthetic process"/>
    <property type="evidence" value="ECO:0007669"/>
    <property type="project" value="TreeGrafter"/>
</dbReference>
<dbReference type="Proteomes" id="UP001259239">
    <property type="component" value="Unassembled WGS sequence"/>
</dbReference>
<reference evidence="3" key="2">
    <citation type="submission" date="2023-03" db="EMBL/GenBank/DDBJ databases">
        <authorList>
            <person name="Obshta O."/>
            <person name="Zabrodski M.W."/>
            <person name="Soomro T."/>
            <person name="Wilson G."/>
            <person name="Masood F."/>
            <person name="Thebeau J."/>
            <person name="Bezerra Da Silva M.C."/>
            <person name="Raza F."/>
            <person name="Biganski S."/>
            <person name="Jose M."/>
            <person name="Camilli M."/>
            <person name="Kozii I.V."/>
            <person name="Kozii R.V."/>
            <person name="Simko E."/>
            <person name="Wood S.C."/>
        </authorList>
    </citation>
    <scope>NUCLEOTIDE SEQUENCE</scope>
    <source>
        <strain evidence="3">PL001</strain>
    </source>
</reference>
<protein>
    <submittedName>
        <fullName evidence="3">AMP-binding protein</fullName>
    </submittedName>
</protein>
<accession>A0AAP5JXI0</accession>
<reference evidence="3" key="1">
    <citation type="journal article" date="2023" name="J. Vet. Diagn. Invest.">
        <title>Oxytetracycline-resistant Paenibacillus larvae identified in commercial beekeeping operations in Saskatchewan using pooled honey sampling.</title>
        <authorList>
            <person name="Obshta O."/>
            <person name="Zabrodski M.W."/>
            <person name="Soomro T."/>
            <person name="Wilson G."/>
            <person name="Masood F."/>
            <person name="Thebeau J."/>
            <person name="Silva M.C.B."/>
            <person name="Biganski S."/>
            <person name="Kozii I.V."/>
            <person name="Koziy R.V."/>
            <person name="Raza M.F."/>
            <person name="Jose M.S."/>
            <person name="Simko E."/>
            <person name="Wood S.C."/>
        </authorList>
    </citation>
    <scope>NUCLEOTIDE SEQUENCE</scope>
    <source>
        <strain evidence="3">PL001</strain>
    </source>
</reference>
<evidence type="ECO:0000313" key="4">
    <source>
        <dbReference type="Proteomes" id="UP001259239"/>
    </source>
</evidence>
<dbReference type="Pfam" id="PF00501">
    <property type="entry name" value="AMP-binding"/>
    <property type="match status" value="1"/>
</dbReference>
<dbReference type="Gene3D" id="3.40.50.980">
    <property type="match status" value="2"/>
</dbReference>
<dbReference type="GO" id="GO:0044550">
    <property type="term" value="P:secondary metabolite biosynthetic process"/>
    <property type="evidence" value="ECO:0007669"/>
    <property type="project" value="TreeGrafter"/>
</dbReference>
<sequence length="171" mass="19808">MNKQRNSISRQPYEHQFAYCGLPIHELFEQQVDRNPDQTAVVFKNEQVTYRQLNERANQLAGVLMARKVTTDTVVAIMLEKSVEMIVSILAVLKAGGCYLPIDIDYPGNRIQYMLSDSQAKILITTKEISQNIRFEGEHVLLYDDSIWHFPKEKPNVKIQLTDLYKLNQYS</sequence>
<dbReference type="EMBL" id="JARQGV010000004">
    <property type="protein sequence ID" value="MDT2253884.1"/>
    <property type="molecule type" value="Genomic_DNA"/>
</dbReference>
<dbReference type="FunFam" id="3.40.50.980:FF:000001">
    <property type="entry name" value="Non-ribosomal peptide synthetase"/>
    <property type="match status" value="1"/>
</dbReference>
<dbReference type="GO" id="GO:0005829">
    <property type="term" value="C:cytosol"/>
    <property type="evidence" value="ECO:0007669"/>
    <property type="project" value="TreeGrafter"/>
</dbReference>
<evidence type="ECO:0000259" key="2">
    <source>
        <dbReference type="Pfam" id="PF00501"/>
    </source>
</evidence>
<proteinExistence type="predicted"/>
<dbReference type="InterPro" id="IPR000873">
    <property type="entry name" value="AMP-dep_synth/lig_dom"/>
</dbReference>
<dbReference type="GO" id="GO:0031177">
    <property type="term" value="F:phosphopantetheine binding"/>
    <property type="evidence" value="ECO:0007669"/>
    <property type="project" value="TreeGrafter"/>
</dbReference>
<keyword evidence="1" id="KW-0677">Repeat</keyword>
<dbReference type="AlphaFoldDB" id="A0AAP5JXI0"/>
<dbReference type="SUPFAM" id="SSF56801">
    <property type="entry name" value="Acetyl-CoA synthetase-like"/>
    <property type="match status" value="1"/>
</dbReference>